<sequence>MDSPLGQMAWLYFKRMAGLRDISGQFIKKPTTQIQLRSKSDRARQSTNNLAVCLINAEYKLHPFSSTLRSFQIQTADASISPHPIHPRPLRPQME</sequence>
<evidence type="ECO:0000313" key="1">
    <source>
        <dbReference type="EMBL" id="GBL83973.1"/>
    </source>
</evidence>
<comment type="caution">
    <text evidence="1">The sequence shown here is derived from an EMBL/GenBank/DDBJ whole genome shotgun (WGS) entry which is preliminary data.</text>
</comment>
<protein>
    <submittedName>
        <fullName evidence="1">Uncharacterized protein</fullName>
    </submittedName>
</protein>
<evidence type="ECO:0000313" key="2">
    <source>
        <dbReference type="Proteomes" id="UP000499080"/>
    </source>
</evidence>
<name>A0A4Y2AW76_ARAVE</name>
<gene>
    <name evidence="1" type="ORF">AVEN_100855_1</name>
</gene>
<keyword evidence="2" id="KW-1185">Reference proteome</keyword>
<organism evidence="1 2">
    <name type="scientific">Araneus ventricosus</name>
    <name type="common">Orbweaver spider</name>
    <name type="synonym">Epeira ventricosa</name>
    <dbReference type="NCBI Taxonomy" id="182803"/>
    <lineage>
        <taxon>Eukaryota</taxon>
        <taxon>Metazoa</taxon>
        <taxon>Ecdysozoa</taxon>
        <taxon>Arthropoda</taxon>
        <taxon>Chelicerata</taxon>
        <taxon>Arachnida</taxon>
        <taxon>Araneae</taxon>
        <taxon>Araneomorphae</taxon>
        <taxon>Entelegynae</taxon>
        <taxon>Araneoidea</taxon>
        <taxon>Araneidae</taxon>
        <taxon>Araneus</taxon>
    </lineage>
</organism>
<reference evidence="1 2" key="1">
    <citation type="journal article" date="2019" name="Sci. Rep.">
        <title>Orb-weaving spider Araneus ventricosus genome elucidates the spidroin gene catalogue.</title>
        <authorList>
            <person name="Kono N."/>
            <person name="Nakamura H."/>
            <person name="Ohtoshi R."/>
            <person name="Moran D.A.P."/>
            <person name="Shinohara A."/>
            <person name="Yoshida Y."/>
            <person name="Fujiwara M."/>
            <person name="Mori M."/>
            <person name="Tomita M."/>
            <person name="Arakawa K."/>
        </authorList>
    </citation>
    <scope>NUCLEOTIDE SEQUENCE [LARGE SCALE GENOMIC DNA]</scope>
</reference>
<dbReference type="EMBL" id="BGPR01000035">
    <property type="protein sequence ID" value="GBL83973.1"/>
    <property type="molecule type" value="Genomic_DNA"/>
</dbReference>
<proteinExistence type="predicted"/>
<dbReference type="Proteomes" id="UP000499080">
    <property type="component" value="Unassembled WGS sequence"/>
</dbReference>
<dbReference type="AlphaFoldDB" id="A0A4Y2AW76"/>
<accession>A0A4Y2AW76</accession>